<name>O21865_9CAUD</name>
<keyword evidence="1" id="KW-1133">Transmembrane helix</keyword>
<protein>
    <submittedName>
        <fullName evidence="2">Orf51</fullName>
    </submittedName>
</protein>
<reference evidence="2" key="2">
    <citation type="journal article" date="1998" name="Virology">
        <title>A short noncoding viral DNA element showing characteristics of a replication origin confers bacteriophage resistance to Streptococcus thermophilus.</title>
        <authorList>
            <person name="Foley S."/>
            <person name="Lucchini S."/>
            <person name="Zwahlen M.C."/>
            <person name="Brussow H."/>
        </authorList>
    </citation>
    <scope>NUCLEOTIDE SEQUENCE</scope>
    <source>
        <strain evidence="2">Sfi21</strain>
    </source>
</reference>
<keyword evidence="1" id="KW-0472">Membrane</keyword>
<evidence type="ECO:0000256" key="1">
    <source>
        <dbReference type="SAM" id="Phobius"/>
    </source>
</evidence>
<keyword evidence="1" id="KW-0812">Transmembrane</keyword>
<feature type="transmembrane region" description="Helical" evidence="1">
    <location>
        <begin position="12"/>
        <end position="32"/>
    </location>
</feature>
<proteinExistence type="predicted"/>
<accession>O21865</accession>
<organism evidence="2">
    <name type="scientific">Moineauvirus Sfi21</name>
    <dbReference type="NCBI Taxonomy" id="64186"/>
    <lineage>
        <taxon>Viruses</taxon>
        <taxon>Duplodnaviria</taxon>
        <taxon>Heunggongvirae</taxon>
        <taxon>Uroviricota</taxon>
        <taxon>Caudoviricetes</taxon>
        <taxon>Aliceevansviridae</taxon>
        <taxon>Moineauvirus</taxon>
    </lineage>
</organism>
<sequence>MPFLTSIKRLTSLYSGSKSIYMLLYSYSLLMFDSKNRTLRHFVSLNVGSKT</sequence>
<dbReference type="EMBL" id="AF004379">
    <property type="protein sequence ID" value="AAC72441.1"/>
    <property type="molecule type" value="Genomic_DNA"/>
</dbReference>
<reference evidence="2" key="1">
    <citation type="submission" date="1997-05" db="EMBL/GenBank/DDBJ databases">
        <authorList>
            <person name="Desiere F."/>
            <person name="Lucchini S."/>
            <person name="Bruttin A."/>
            <person name="Zwahlen M.-C."/>
            <person name="Brussow H."/>
        </authorList>
    </citation>
    <scope>NUCLEOTIDE SEQUENCE</scope>
    <source>
        <strain evidence="2">Sfi21</strain>
    </source>
</reference>
<evidence type="ECO:0000313" key="2">
    <source>
        <dbReference type="EMBL" id="AAC72441.1"/>
    </source>
</evidence>